<dbReference type="AlphaFoldDB" id="A0A285PIV6"/>
<protein>
    <submittedName>
        <fullName evidence="6">Uncharacterized conserved protein, MAPEG superfamily</fullName>
    </submittedName>
</protein>
<evidence type="ECO:0000256" key="2">
    <source>
        <dbReference type="ARBA" id="ARBA00022692"/>
    </source>
</evidence>
<keyword evidence="3 5" id="KW-1133">Transmembrane helix</keyword>
<evidence type="ECO:0000256" key="1">
    <source>
        <dbReference type="ARBA" id="ARBA00004370"/>
    </source>
</evidence>
<evidence type="ECO:0000313" key="6">
    <source>
        <dbReference type="EMBL" id="SNZ21358.1"/>
    </source>
</evidence>
<dbReference type="Pfam" id="PF01124">
    <property type="entry name" value="MAPEG"/>
    <property type="match status" value="1"/>
</dbReference>
<dbReference type="InterPro" id="IPR001129">
    <property type="entry name" value="Membr-assoc_MAPEG"/>
</dbReference>
<evidence type="ECO:0000313" key="7">
    <source>
        <dbReference type="Proteomes" id="UP000219439"/>
    </source>
</evidence>
<evidence type="ECO:0000256" key="4">
    <source>
        <dbReference type="ARBA" id="ARBA00023136"/>
    </source>
</evidence>
<dbReference type="Proteomes" id="UP000219439">
    <property type="component" value="Unassembled WGS sequence"/>
</dbReference>
<feature type="transmembrane region" description="Helical" evidence="5">
    <location>
        <begin position="59"/>
        <end position="76"/>
    </location>
</feature>
<keyword evidence="4 5" id="KW-0472">Membrane</keyword>
<sequence>MELEYHVLLIACCLGLTHIACASFAFKRQVGHAYTIGPRDDALTPIGLAGRLQRAQTNFFETFPIFLALIFMLAQLQEFDQLSQWGSMIYLIGRLMFLPLYAFGVVLYRTLAWKIATTGIALMVISIFV</sequence>
<accession>A0A285PIV6</accession>
<reference evidence="6 7" key="1">
    <citation type="submission" date="2017-09" db="EMBL/GenBank/DDBJ databases">
        <authorList>
            <person name="Ehlers B."/>
            <person name="Leendertz F.H."/>
        </authorList>
    </citation>
    <scope>NUCLEOTIDE SEQUENCE [LARGE SCALE GENOMIC DNA]</scope>
    <source>
        <strain evidence="6 7">DSM 18289</strain>
    </source>
</reference>
<dbReference type="PANTHER" id="PTHR35371:SF1">
    <property type="entry name" value="BLR7753 PROTEIN"/>
    <property type="match status" value="1"/>
</dbReference>
<dbReference type="InterPro" id="IPR023352">
    <property type="entry name" value="MAPEG-like_dom_sf"/>
</dbReference>
<gene>
    <name evidence="6" type="ORF">SAMN06265368_4478</name>
</gene>
<dbReference type="GO" id="GO:0016020">
    <property type="term" value="C:membrane"/>
    <property type="evidence" value="ECO:0007669"/>
    <property type="project" value="UniProtKB-SubCell"/>
</dbReference>
<dbReference type="Gene3D" id="1.20.120.550">
    <property type="entry name" value="Membrane associated eicosanoid/glutathione metabolism-like domain"/>
    <property type="match status" value="1"/>
</dbReference>
<proteinExistence type="predicted"/>
<comment type="subcellular location">
    <subcellularLocation>
        <location evidence="1">Membrane</location>
    </subcellularLocation>
</comment>
<keyword evidence="7" id="KW-1185">Reference proteome</keyword>
<evidence type="ECO:0000256" key="3">
    <source>
        <dbReference type="ARBA" id="ARBA00022989"/>
    </source>
</evidence>
<evidence type="ECO:0000256" key="5">
    <source>
        <dbReference type="SAM" id="Phobius"/>
    </source>
</evidence>
<organism evidence="6 7">
    <name type="scientific">Cohaesibacter gelatinilyticus</name>
    <dbReference type="NCBI Taxonomy" id="372072"/>
    <lineage>
        <taxon>Bacteria</taxon>
        <taxon>Pseudomonadati</taxon>
        <taxon>Pseudomonadota</taxon>
        <taxon>Alphaproteobacteria</taxon>
        <taxon>Hyphomicrobiales</taxon>
        <taxon>Cohaesibacteraceae</taxon>
    </lineage>
</organism>
<feature type="transmembrane region" description="Helical" evidence="5">
    <location>
        <begin position="88"/>
        <end position="108"/>
    </location>
</feature>
<dbReference type="EMBL" id="OBEL01000008">
    <property type="protein sequence ID" value="SNZ21358.1"/>
    <property type="molecule type" value="Genomic_DNA"/>
</dbReference>
<feature type="transmembrane region" description="Helical" evidence="5">
    <location>
        <begin position="6"/>
        <end position="26"/>
    </location>
</feature>
<dbReference type="RefSeq" id="WP_170956215.1">
    <property type="nucleotide sequence ID" value="NZ_OBEL01000008.1"/>
</dbReference>
<name>A0A285PIV6_9HYPH</name>
<dbReference type="SUPFAM" id="SSF161084">
    <property type="entry name" value="MAPEG domain-like"/>
    <property type="match status" value="1"/>
</dbReference>
<keyword evidence="2 5" id="KW-0812">Transmembrane</keyword>
<dbReference type="PANTHER" id="PTHR35371">
    <property type="entry name" value="INNER MEMBRANE PROTEIN"/>
    <property type="match status" value="1"/>
</dbReference>